<dbReference type="RefSeq" id="WP_155117103.1">
    <property type="nucleotide sequence ID" value="NZ_JSAN01000035.1"/>
</dbReference>
<gene>
    <name evidence="1" type="ORF">DB44_BL00040</name>
</gene>
<protein>
    <submittedName>
        <fullName evidence="1">Uncharacterized protein</fullName>
    </submittedName>
</protein>
<evidence type="ECO:0000313" key="2">
    <source>
        <dbReference type="Proteomes" id="UP000031465"/>
    </source>
</evidence>
<name>A0A0C1H6T0_9BACT</name>
<reference evidence="1 2" key="1">
    <citation type="journal article" date="2014" name="Mol. Biol. Evol.">
        <title>Massive expansion of Ubiquitination-related gene families within the Chlamydiae.</title>
        <authorList>
            <person name="Domman D."/>
            <person name="Collingro A."/>
            <person name="Lagkouvardos I."/>
            <person name="Gehre L."/>
            <person name="Weinmaier T."/>
            <person name="Rattei T."/>
            <person name="Subtil A."/>
            <person name="Horn M."/>
        </authorList>
    </citation>
    <scope>NUCLEOTIDE SEQUENCE [LARGE SCALE GENOMIC DNA]</scope>
    <source>
        <strain evidence="1 2">EI2</strain>
    </source>
</reference>
<dbReference type="EMBL" id="JSAN01000035">
    <property type="protein sequence ID" value="KIC73164.1"/>
    <property type="molecule type" value="Genomic_DNA"/>
</dbReference>
<sequence length="55" mass="6251">MKREDPKVYENIITKLNFFYLDALDVFVAARKGIAPSDEKVTNLKVKLGIALLLK</sequence>
<evidence type="ECO:0000313" key="1">
    <source>
        <dbReference type="EMBL" id="KIC73164.1"/>
    </source>
</evidence>
<dbReference type="Proteomes" id="UP000031465">
    <property type="component" value="Unassembled WGS sequence"/>
</dbReference>
<comment type="caution">
    <text evidence="1">The sequence shown here is derived from an EMBL/GenBank/DDBJ whole genome shotgun (WGS) entry which is preliminary data.</text>
</comment>
<accession>A0A0C1H6T0</accession>
<organism evidence="1 2">
    <name type="scientific">Candidatus Protochlamydia amoebophila</name>
    <dbReference type="NCBI Taxonomy" id="362787"/>
    <lineage>
        <taxon>Bacteria</taxon>
        <taxon>Pseudomonadati</taxon>
        <taxon>Chlamydiota</taxon>
        <taxon>Chlamydiia</taxon>
        <taxon>Parachlamydiales</taxon>
        <taxon>Parachlamydiaceae</taxon>
        <taxon>Candidatus Protochlamydia</taxon>
    </lineage>
</organism>
<dbReference type="AlphaFoldDB" id="A0A0C1H6T0"/>
<proteinExistence type="predicted"/>
<dbReference type="PATRIC" id="fig|362787.3.peg.595"/>